<evidence type="ECO:0000259" key="7">
    <source>
        <dbReference type="PROSITE" id="PS50066"/>
    </source>
</evidence>
<dbReference type="InterPro" id="IPR036879">
    <property type="entry name" value="TF_MADSbox_sf"/>
</dbReference>
<evidence type="ECO:0000256" key="2">
    <source>
        <dbReference type="ARBA" id="ARBA00023015"/>
    </source>
</evidence>
<dbReference type="AlphaFoldDB" id="A0A8D9CYG2"/>
<comment type="subcellular location">
    <subcellularLocation>
        <location evidence="1">Nucleus</location>
    </subcellularLocation>
</comment>
<dbReference type="SUPFAM" id="SSF55455">
    <property type="entry name" value="SRF-like"/>
    <property type="match status" value="1"/>
</dbReference>
<keyword evidence="4" id="KW-0804">Transcription</keyword>
<keyword evidence="2" id="KW-0805">Transcription regulation</keyword>
<evidence type="ECO:0000256" key="3">
    <source>
        <dbReference type="ARBA" id="ARBA00023125"/>
    </source>
</evidence>
<evidence type="ECO:0000256" key="4">
    <source>
        <dbReference type="ARBA" id="ARBA00023163"/>
    </source>
</evidence>
<dbReference type="GO" id="GO:0046983">
    <property type="term" value="F:protein dimerization activity"/>
    <property type="evidence" value="ECO:0007669"/>
    <property type="project" value="InterPro"/>
</dbReference>
<feature type="domain" description="MADS-box" evidence="7">
    <location>
        <begin position="43"/>
        <end position="73"/>
    </location>
</feature>
<proteinExistence type="predicted"/>
<dbReference type="Gramene" id="A09p60610.2_BraZ1">
    <property type="protein sequence ID" value="A09p60610.2_BraZ1.CDS"/>
    <property type="gene ID" value="A09g60610.2_BraZ1"/>
</dbReference>
<evidence type="ECO:0000313" key="8">
    <source>
        <dbReference type="EMBL" id="CAG7865594.1"/>
    </source>
</evidence>
<reference evidence="8 9" key="1">
    <citation type="submission" date="2021-07" db="EMBL/GenBank/DDBJ databases">
        <authorList>
            <consortium name="Genoscope - CEA"/>
            <person name="William W."/>
        </authorList>
    </citation>
    <scope>NUCLEOTIDE SEQUENCE [LARGE SCALE GENOMIC DNA]</scope>
</reference>
<dbReference type="PROSITE" id="PS50066">
    <property type="entry name" value="MADS_BOX_2"/>
    <property type="match status" value="1"/>
</dbReference>
<name>A0A8D9CYG2_BRACM</name>
<dbReference type="Pfam" id="PF00319">
    <property type="entry name" value="SRF-TF"/>
    <property type="match status" value="1"/>
</dbReference>
<evidence type="ECO:0000256" key="6">
    <source>
        <dbReference type="SAM" id="MobiDB-lite"/>
    </source>
</evidence>
<gene>
    <name evidence="8" type="ORF">BRAPAZ1V2_A09P60610.2</name>
</gene>
<dbReference type="EMBL" id="LS974625">
    <property type="protein sequence ID" value="CAG7865594.1"/>
    <property type="molecule type" value="Genomic_DNA"/>
</dbReference>
<dbReference type="GO" id="GO:0005634">
    <property type="term" value="C:nucleus"/>
    <property type="evidence" value="ECO:0007669"/>
    <property type="project" value="UniProtKB-SubCell"/>
</dbReference>
<evidence type="ECO:0000313" key="9">
    <source>
        <dbReference type="Proteomes" id="UP000694005"/>
    </source>
</evidence>
<feature type="region of interest" description="Disordered" evidence="6">
    <location>
        <begin position="95"/>
        <end position="117"/>
    </location>
</feature>
<keyword evidence="5" id="KW-0539">Nucleus</keyword>
<dbReference type="SMART" id="SM00432">
    <property type="entry name" value="MADS"/>
    <property type="match status" value="1"/>
</dbReference>
<evidence type="ECO:0000256" key="5">
    <source>
        <dbReference type="ARBA" id="ARBA00023242"/>
    </source>
</evidence>
<protein>
    <recommendedName>
        <fullName evidence="7">MADS-box domain-containing protein</fullName>
    </recommendedName>
</protein>
<dbReference type="Proteomes" id="UP000694005">
    <property type="component" value="Chromosome A09"/>
</dbReference>
<dbReference type="GO" id="GO:0003677">
    <property type="term" value="F:DNA binding"/>
    <property type="evidence" value="ECO:0007669"/>
    <property type="project" value="UniProtKB-KW"/>
</dbReference>
<dbReference type="Gene3D" id="3.40.1810.10">
    <property type="entry name" value="Transcription factor, MADS-box"/>
    <property type="match status" value="1"/>
</dbReference>
<organism evidence="8 9">
    <name type="scientific">Brassica campestris</name>
    <name type="common">Field mustard</name>
    <dbReference type="NCBI Taxonomy" id="3711"/>
    <lineage>
        <taxon>Eukaryota</taxon>
        <taxon>Viridiplantae</taxon>
        <taxon>Streptophyta</taxon>
        <taxon>Embryophyta</taxon>
        <taxon>Tracheophyta</taxon>
        <taxon>Spermatophyta</taxon>
        <taxon>Magnoliopsida</taxon>
        <taxon>eudicotyledons</taxon>
        <taxon>Gunneridae</taxon>
        <taxon>Pentapetalae</taxon>
        <taxon>rosids</taxon>
        <taxon>malvids</taxon>
        <taxon>Brassicales</taxon>
        <taxon>Brassicaceae</taxon>
        <taxon>Brassiceae</taxon>
        <taxon>Brassica</taxon>
    </lineage>
</organism>
<dbReference type="InterPro" id="IPR002100">
    <property type="entry name" value="TF_MADSbox"/>
</dbReference>
<evidence type="ECO:0000256" key="1">
    <source>
        <dbReference type="ARBA" id="ARBA00004123"/>
    </source>
</evidence>
<keyword evidence="3" id="KW-0238">DNA-binding</keyword>
<sequence length="298" mass="33909">MDSSSSRNKKVKLSVRKQTLFKKSSQLMLSWMTHPMTTNLLMRQETILKKAGELSTLCGNEICVIHYDRVGNLVRTWPEDESQVQDIAQRYSQLTDEEKQKKSTNLSKFVNKKMHDEKKRSPIEFSQKVQDLEGSLVYKLQLLRDMMLRDDHHAEPDQSITNLLMNGSTSTEQDLSRGDVYNSTATGSLNHPSKYSIFMFNHENATLTQLPHSSLDQSLIPSCYNNLNDSRTLLGTQGFNDNSNLSTTQGFFNFGYDNNALPGEQFNFGYYNSLLGTQGFGGYNNNLNYTQGFNNLCT</sequence>
<accession>A0A8D9CYG2</accession>